<keyword evidence="14" id="KW-1185">Reference proteome</keyword>
<dbReference type="SUPFAM" id="SSF63712">
    <property type="entry name" value="Nicotinic receptor ligand binding domain-like"/>
    <property type="match status" value="1"/>
</dbReference>
<comment type="subcellular location">
    <subcellularLocation>
        <location evidence="2">Cell membrane</location>
    </subcellularLocation>
    <subcellularLocation>
        <location evidence="1">Membrane</location>
        <topology evidence="1">Multi-pass membrane protein</topology>
    </subcellularLocation>
</comment>
<dbReference type="InterPro" id="IPR006028">
    <property type="entry name" value="GABAA/Glycine_rcpt"/>
</dbReference>
<dbReference type="GO" id="GO:0005230">
    <property type="term" value="F:extracellular ligand-gated monoatomic ion channel activity"/>
    <property type="evidence" value="ECO:0007669"/>
    <property type="project" value="InterPro"/>
</dbReference>
<evidence type="ECO:0000256" key="4">
    <source>
        <dbReference type="ARBA" id="ARBA00022475"/>
    </source>
</evidence>
<evidence type="ECO:0000256" key="5">
    <source>
        <dbReference type="ARBA" id="ARBA00022692"/>
    </source>
</evidence>
<evidence type="ECO:0000256" key="10">
    <source>
        <dbReference type="ARBA" id="ARBA00023303"/>
    </source>
</evidence>
<dbReference type="InterPro" id="IPR006029">
    <property type="entry name" value="Neurotrans-gated_channel_TM"/>
</dbReference>
<keyword evidence="5 11" id="KW-0812">Transmembrane</keyword>
<dbReference type="InterPro" id="IPR036734">
    <property type="entry name" value="Neur_chan_lig-bd_sf"/>
</dbReference>
<dbReference type="Pfam" id="PF02931">
    <property type="entry name" value="Neur_chan_LBD"/>
    <property type="match status" value="1"/>
</dbReference>
<dbReference type="Gene3D" id="1.20.58.390">
    <property type="entry name" value="Neurotransmitter-gated ion-channel transmembrane domain"/>
    <property type="match status" value="1"/>
</dbReference>
<dbReference type="InterPro" id="IPR006202">
    <property type="entry name" value="Neur_chan_lig-bd"/>
</dbReference>
<dbReference type="GO" id="GO:0005886">
    <property type="term" value="C:plasma membrane"/>
    <property type="evidence" value="ECO:0007669"/>
    <property type="project" value="UniProtKB-SubCell"/>
</dbReference>
<keyword evidence="9 11" id="KW-0472">Membrane</keyword>
<evidence type="ECO:0000256" key="11">
    <source>
        <dbReference type="RuleBase" id="RU000687"/>
    </source>
</evidence>
<evidence type="ECO:0000256" key="6">
    <source>
        <dbReference type="ARBA" id="ARBA00022729"/>
    </source>
</evidence>
<keyword evidence="3 11" id="KW-0813">Transport</keyword>
<dbReference type="KEGG" id="aten:116293054"/>
<accession>A0A6P8HUM5</accession>
<dbReference type="FunFam" id="1.20.58.390:FF:000137">
    <property type="entry name" value="Predicted protein"/>
    <property type="match status" value="1"/>
</dbReference>
<feature type="transmembrane region" description="Helical" evidence="11">
    <location>
        <begin position="407"/>
        <end position="426"/>
    </location>
</feature>
<evidence type="ECO:0000256" key="2">
    <source>
        <dbReference type="ARBA" id="ARBA00004236"/>
    </source>
</evidence>
<feature type="transmembrane region" description="Helical" evidence="11">
    <location>
        <begin position="233"/>
        <end position="254"/>
    </location>
</feature>
<evidence type="ECO:0000313" key="15">
    <source>
        <dbReference type="RefSeq" id="XP_031556307.1"/>
    </source>
</evidence>
<dbReference type="FunFam" id="2.70.170.10:FF:000045">
    <property type="entry name" value="Predicted protein"/>
    <property type="match status" value="1"/>
</dbReference>
<dbReference type="Proteomes" id="UP000515163">
    <property type="component" value="Unplaced"/>
</dbReference>
<dbReference type="PROSITE" id="PS00236">
    <property type="entry name" value="NEUROTR_ION_CHANNEL"/>
    <property type="match status" value="1"/>
</dbReference>
<organism evidence="14 15">
    <name type="scientific">Actinia tenebrosa</name>
    <name type="common">Australian red waratah sea anemone</name>
    <dbReference type="NCBI Taxonomy" id="6105"/>
    <lineage>
        <taxon>Eukaryota</taxon>
        <taxon>Metazoa</taxon>
        <taxon>Cnidaria</taxon>
        <taxon>Anthozoa</taxon>
        <taxon>Hexacorallia</taxon>
        <taxon>Actiniaria</taxon>
        <taxon>Actiniidae</taxon>
        <taxon>Actinia</taxon>
    </lineage>
</organism>
<keyword evidence="4" id="KW-1003">Cell membrane</keyword>
<evidence type="ECO:0000256" key="1">
    <source>
        <dbReference type="ARBA" id="ARBA00004141"/>
    </source>
</evidence>
<dbReference type="OrthoDB" id="203862at2759"/>
<keyword evidence="6 11" id="KW-0732">Signal</keyword>
<dbReference type="NCBIfam" id="TIGR00860">
    <property type="entry name" value="LIC"/>
    <property type="match status" value="1"/>
</dbReference>
<feature type="transmembrane region" description="Helical" evidence="11">
    <location>
        <begin position="298"/>
        <end position="318"/>
    </location>
</feature>
<dbReference type="AlphaFoldDB" id="A0A6P8HUM5"/>
<evidence type="ECO:0000313" key="14">
    <source>
        <dbReference type="Proteomes" id="UP000515163"/>
    </source>
</evidence>
<feature type="domain" description="Neurotransmitter-gated ion-channel ligand-binding" evidence="12">
    <location>
        <begin position="33"/>
        <end position="232"/>
    </location>
</feature>
<dbReference type="PRINTS" id="PR00253">
    <property type="entry name" value="GABAARECEPTR"/>
</dbReference>
<dbReference type="PANTHER" id="PTHR18945">
    <property type="entry name" value="NEUROTRANSMITTER GATED ION CHANNEL"/>
    <property type="match status" value="1"/>
</dbReference>
<comment type="similarity">
    <text evidence="11">Belongs to the ligand-gated ion channel (TC 1.A.9) family.</text>
</comment>
<dbReference type="SUPFAM" id="SSF90112">
    <property type="entry name" value="Neurotransmitter-gated ion-channel transmembrane pore"/>
    <property type="match status" value="1"/>
</dbReference>
<sequence length="429" mass="50065">MNSTIRRLFPFVVFLWLLDALPLLGNGIELAEETKVITMLLKDYDKYVRPLVTQKPTQVNISMAVQAFSQIKESNMDFEVFMYLRQEWNDPRLAHQNEAKLSLTKERVNDIWTPDTYFNNANEYEVYTVNKLVLISGNGDIYYSGRIKIKGACQMNLVNFPLDVQKCSLILESFAYTVGQMNFKWKQDTPVRIFNRDLAEFDVVKYEILESNTTYVSGVYKNLVVTFTFHRRMGFYFIQFYIPCIVMVTLSWISFWMDRYYIGERVSLGITTVLTIVFLLGSSNSTMPRVSYAKAIDWYLIGSFMFVFSTLVTDLLIYRFSRSADSRRLGKNDKERKHISFHCKHGFKPAYVAEGDGSIHVVSYEEEKANQYIKNTLKNCCLPLTCHEPIKQEKVDISIVTNKCCRIMYPLAFIFFNIVYWANLFLSDE</sequence>
<keyword evidence="7 11" id="KW-1133">Transmembrane helix</keyword>
<evidence type="ECO:0000256" key="7">
    <source>
        <dbReference type="ARBA" id="ARBA00022989"/>
    </source>
</evidence>
<gene>
    <name evidence="15" type="primary">LOC116293054</name>
</gene>
<protein>
    <submittedName>
        <fullName evidence="15">Gamma-aminobutyric acid receptor alpha-like</fullName>
    </submittedName>
</protein>
<dbReference type="GO" id="GO:0004888">
    <property type="term" value="F:transmembrane signaling receptor activity"/>
    <property type="evidence" value="ECO:0007669"/>
    <property type="project" value="InterPro"/>
</dbReference>
<dbReference type="CDD" id="cd18990">
    <property type="entry name" value="LGIC_ECD_GABAAR"/>
    <property type="match status" value="1"/>
</dbReference>
<dbReference type="InterPro" id="IPR038050">
    <property type="entry name" value="Neuro_actylchol_rec"/>
</dbReference>
<dbReference type="RefSeq" id="XP_031556307.1">
    <property type="nucleotide sequence ID" value="XM_031700447.1"/>
</dbReference>
<feature type="transmembrane region" description="Helical" evidence="11">
    <location>
        <begin position="266"/>
        <end position="286"/>
    </location>
</feature>
<evidence type="ECO:0000256" key="3">
    <source>
        <dbReference type="ARBA" id="ARBA00022448"/>
    </source>
</evidence>
<keyword evidence="10 11" id="KW-0407">Ion channel</keyword>
<feature type="domain" description="Neurotransmitter-gated ion-channel transmembrane" evidence="13">
    <location>
        <begin position="241"/>
        <end position="332"/>
    </location>
</feature>
<dbReference type="CDD" id="cd19049">
    <property type="entry name" value="LGIC_TM_anion"/>
    <property type="match status" value="1"/>
</dbReference>
<proteinExistence type="inferred from homology"/>
<evidence type="ECO:0000256" key="8">
    <source>
        <dbReference type="ARBA" id="ARBA00023065"/>
    </source>
</evidence>
<dbReference type="InterPro" id="IPR036719">
    <property type="entry name" value="Neuro-gated_channel_TM_sf"/>
</dbReference>
<keyword evidence="8 11" id="KW-0406">Ion transport</keyword>
<feature type="signal peptide" evidence="11">
    <location>
        <begin position="1"/>
        <end position="20"/>
    </location>
</feature>
<evidence type="ECO:0000259" key="12">
    <source>
        <dbReference type="Pfam" id="PF02931"/>
    </source>
</evidence>
<dbReference type="InterPro" id="IPR018000">
    <property type="entry name" value="Neurotransmitter_ion_chnl_CS"/>
</dbReference>
<dbReference type="GeneID" id="116293054"/>
<dbReference type="InterPro" id="IPR006201">
    <property type="entry name" value="Neur_channel"/>
</dbReference>
<dbReference type="PRINTS" id="PR00252">
    <property type="entry name" value="NRIONCHANNEL"/>
</dbReference>
<dbReference type="InParanoid" id="A0A6P8HUM5"/>
<dbReference type="Gene3D" id="2.70.170.10">
    <property type="entry name" value="Neurotransmitter-gated ion-channel ligand-binding domain"/>
    <property type="match status" value="1"/>
</dbReference>
<dbReference type="Pfam" id="PF02932">
    <property type="entry name" value="Neur_chan_memb"/>
    <property type="match status" value="1"/>
</dbReference>
<name>A0A6P8HUM5_ACTTE</name>
<evidence type="ECO:0000259" key="13">
    <source>
        <dbReference type="Pfam" id="PF02932"/>
    </source>
</evidence>
<reference evidence="15" key="1">
    <citation type="submission" date="2025-08" db="UniProtKB">
        <authorList>
            <consortium name="RefSeq"/>
        </authorList>
    </citation>
    <scope>IDENTIFICATION</scope>
    <source>
        <tissue evidence="15">Tentacle</tissue>
    </source>
</reference>
<evidence type="ECO:0000256" key="9">
    <source>
        <dbReference type="ARBA" id="ARBA00023136"/>
    </source>
</evidence>
<feature type="chain" id="PRO_5028515682" evidence="11">
    <location>
        <begin position="21"/>
        <end position="429"/>
    </location>
</feature>